<organism evidence="1 2">
    <name type="scientific">Helicobacter heilmannii</name>
    <dbReference type="NCBI Taxonomy" id="35817"/>
    <lineage>
        <taxon>Bacteria</taxon>
        <taxon>Pseudomonadati</taxon>
        <taxon>Campylobacterota</taxon>
        <taxon>Epsilonproteobacteria</taxon>
        <taxon>Campylobacterales</taxon>
        <taxon>Helicobacteraceae</taxon>
        <taxon>Helicobacter</taxon>
    </lineage>
</organism>
<sequence length="134" mass="15094">MRLQLDQLKNALPVGVQMGLGSIALKDRTLLLAFKHPSALNYFNGQSARLIPLLLNAAQKLSIPTKPTAVKALLPRMVSQSFKPKAVKFHYQERAKGEFENPFKDPKLKAILENIRACILQQQSAQNMLKQTWE</sequence>
<dbReference type="AlphaFoldDB" id="A0A0K2YC06"/>
<reference evidence="2" key="1">
    <citation type="submission" date="2014-12" db="EMBL/GenBank/DDBJ databases">
        <authorList>
            <person name="Smet A."/>
        </authorList>
    </citation>
    <scope>NUCLEOTIDE SEQUENCE [LARGE SCALE GENOMIC DNA]</scope>
</reference>
<dbReference type="EMBL" id="CDMK01000001">
    <property type="protein sequence ID" value="CRI34520.1"/>
    <property type="molecule type" value="Genomic_DNA"/>
</dbReference>
<name>A0A0K2YC06_HELHE</name>
<protein>
    <submittedName>
        <fullName evidence="1">Uncharacterized protein</fullName>
    </submittedName>
</protein>
<dbReference type="GeneID" id="76197069"/>
<keyword evidence="2" id="KW-1185">Reference proteome</keyword>
<evidence type="ECO:0000313" key="2">
    <source>
        <dbReference type="Proteomes" id="UP000046090"/>
    </source>
</evidence>
<dbReference type="RefSeq" id="WP_015106620.1">
    <property type="nucleotide sequence ID" value="NZ_CDMK01000001.1"/>
</dbReference>
<dbReference type="Proteomes" id="UP000046090">
    <property type="component" value="Unassembled WGS sequence"/>
</dbReference>
<evidence type="ECO:0000313" key="1">
    <source>
        <dbReference type="EMBL" id="CRI34520.1"/>
    </source>
</evidence>
<accession>A0A0K2YC06</accession>
<gene>
    <name evidence="1" type="ORF">HHE01_13660</name>
</gene>
<proteinExistence type="predicted"/>